<protein>
    <submittedName>
        <fullName evidence="2">Uncharacterized protein</fullName>
    </submittedName>
</protein>
<name>A0A9W9ANN5_9AGAR</name>
<gene>
    <name evidence="2" type="ORF">J3R30DRAFT_3441007</name>
</gene>
<dbReference type="AlphaFoldDB" id="A0A9W9ANN5"/>
<reference evidence="2" key="1">
    <citation type="submission" date="2022-08" db="EMBL/GenBank/DDBJ databases">
        <title>A Global Phylogenomic Analysis of the Shiitake Genus Lentinula.</title>
        <authorList>
            <consortium name="DOE Joint Genome Institute"/>
            <person name="Sierra-Patev S."/>
            <person name="Min B."/>
            <person name="Naranjo-Ortiz M."/>
            <person name="Looney B."/>
            <person name="Konkel Z."/>
            <person name="Slot J.C."/>
            <person name="Sakamoto Y."/>
            <person name="Steenwyk J.L."/>
            <person name="Rokas A."/>
            <person name="Carro J."/>
            <person name="Camarero S."/>
            <person name="Ferreira P."/>
            <person name="Molpeceres G."/>
            <person name="Ruiz-Duenas F.J."/>
            <person name="Serrano A."/>
            <person name="Henrissat B."/>
            <person name="Drula E."/>
            <person name="Hughes K.W."/>
            <person name="Mata J.L."/>
            <person name="Ishikawa N.K."/>
            <person name="Vargas-Isla R."/>
            <person name="Ushijima S."/>
            <person name="Smith C.A."/>
            <person name="Ahrendt S."/>
            <person name="Andreopoulos W."/>
            <person name="He G."/>
            <person name="Labutti K."/>
            <person name="Lipzen A."/>
            <person name="Ng V."/>
            <person name="Riley R."/>
            <person name="Sandor L."/>
            <person name="Barry K."/>
            <person name="Martinez A.T."/>
            <person name="Xiao Y."/>
            <person name="Gibbons J.G."/>
            <person name="Terashima K."/>
            <person name="Grigoriev I.V."/>
            <person name="Hibbett D.S."/>
        </authorList>
    </citation>
    <scope>NUCLEOTIDE SEQUENCE</scope>
    <source>
        <strain evidence="2">JLM2183</strain>
    </source>
</reference>
<comment type="caution">
    <text evidence="2">The sequence shown here is derived from an EMBL/GenBank/DDBJ whole genome shotgun (WGS) entry which is preliminary data.</text>
</comment>
<accession>A0A9W9ANN5</accession>
<dbReference type="OrthoDB" id="2552978at2759"/>
<feature type="compositionally biased region" description="Basic residues" evidence="1">
    <location>
        <begin position="1"/>
        <end position="14"/>
    </location>
</feature>
<feature type="compositionally biased region" description="Acidic residues" evidence="1">
    <location>
        <begin position="184"/>
        <end position="198"/>
    </location>
</feature>
<evidence type="ECO:0000313" key="2">
    <source>
        <dbReference type="EMBL" id="KAJ4485652.1"/>
    </source>
</evidence>
<evidence type="ECO:0000256" key="1">
    <source>
        <dbReference type="SAM" id="MobiDB-lite"/>
    </source>
</evidence>
<feature type="region of interest" description="Disordered" evidence="1">
    <location>
        <begin position="1"/>
        <end position="21"/>
    </location>
</feature>
<feature type="compositionally biased region" description="Basic and acidic residues" evidence="1">
    <location>
        <begin position="173"/>
        <end position="183"/>
    </location>
</feature>
<evidence type="ECO:0000313" key="3">
    <source>
        <dbReference type="Proteomes" id="UP001150266"/>
    </source>
</evidence>
<organism evidence="2 3">
    <name type="scientific">Lentinula aciculospora</name>
    <dbReference type="NCBI Taxonomy" id="153920"/>
    <lineage>
        <taxon>Eukaryota</taxon>
        <taxon>Fungi</taxon>
        <taxon>Dikarya</taxon>
        <taxon>Basidiomycota</taxon>
        <taxon>Agaricomycotina</taxon>
        <taxon>Agaricomycetes</taxon>
        <taxon>Agaricomycetidae</taxon>
        <taxon>Agaricales</taxon>
        <taxon>Marasmiineae</taxon>
        <taxon>Omphalotaceae</taxon>
        <taxon>Lentinula</taxon>
    </lineage>
</organism>
<keyword evidence="3" id="KW-1185">Reference proteome</keyword>
<feature type="region of interest" description="Disordered" evidence="1">
    <location>
        <begin position="281"/>
        <end position="304"/>
    </location>
</feature>
<dbReference type="Proteomes" id="UP001150266">
    <property type="component" value="Unassembled WGS sequence"/>
</dbReference>
<feature type="region of interest" description="Disordered" evidence="1">
    <location>
        <begin position="173"/>
        <end position="202"/>
    </location>
</feature>
<sequence length="343" mass="38906">MSSRKRKHNSRKRDRFTNHIPEEDNNFIDPALYVQAYEADIIRGPRGHVAALSLEVRNVEGEMDIGSGLIRLGGDYTPPDSPTDNLQDFNGEEPSHLDSEAIWVDRYDARLLLDPQTSSNTYTRTQYDDAVSVPSSPTGWSDLPSDAEDIFFFTAEETEDYRREKRRRLMEQTRDERLKARAEEDGDEVWGESDEEPEESQREIMRRTAKSVLASPNPAQLELRILANHGADARFAFLRGRWSRAWKTVKAHARADILKQEQKAASKAKSFGTGLVANYADSDDESVEDDKAQTEVKEKEKGEGLVVVSAGESNKTEDVEAAQELRRARAREWMASRRTIGTK</sequence>
<feature type="compositionally biased region" description="Basic and acidic residues" evidence="1">
    <location>
        <begin position="289"/>
        <end position="303"/>
    </location>
</feature>
<proteinExistence type="predicted"/>
<dbReference type="EMBL" id="JAOTPV010000003">
    <property type="protein sequence ID" value="KAJ4485652.1"/>
    <property type="molecule type" value="Genomic_DNA"/>
</dbReference>